<comment type="catalytic activity">
    <reaction evidence="10">
        <text>an acyl-CoA + a 1,2-diacyl-sn-glycerol = a triacyl-sn-glycerol + CoA</text>
        <dbReference type="Rhea" id="RHEA:10868"/>
        <dbReference type="ChEBI" id="CHEBI:17815"/>
        <dbReference type="ChEBI" id="CHEBI:57287"/>
        <dbReference type="ChEBI" id="CHEBI:58342"/>
        <dbReference type="ChEBI" id="CHEBI:64615"/>
        <dbReference type="EC" id="2.3.1.20"/>
    </reaction>
</comment>
<dbReference type="SUPFAM" id="SSF52777">
    <property type="entry name" value="CoA-dependent acyltransferases"/>
    <property type="match status" value="2"/>
</dbReference>
<keyword evidence="5" id="KW-0444">Lipid biosynthesis</keyword>
<proteinExistence type="inferred from homology"/>
<gene>
    <name evidence="13" type="ORF">LRS13_08435</name>
</gene>
<dbReference type="Gene3D" id="3.30.559.10">
    <property type="entry name" value="Chloramphenicol acetyltransferase-like domain"/>
    <property type="match status" value="1"/>
</dbReference>
<dbReference type="Proteomes" id="UP001058860">
    <property type="component" value="Chromosome"/>
</dbReference>
<evidence type="ECO:0000256" key="2">
    <source>
        <dbReference type="ARBA" id="ARBA00005189"/>
    </source>
</evidence>
<dbReference type="PANTHER" id="PTHR31650">
    <property type="entry name" value="O-ACYLTRANSFERASE (WSD1-LIKE) FAMILY PROTEIN"/>
    <property type="match status" value="1"/>
</dbReference>
<keyword evidence="6" id="KW-0808">Transferase</keyword>
<evidence type="ECO:0000256" key="6">
    <source>
        <dbReference type="ARBA" id="ARBA00022679"/>
    </source>
</evidence>
<dbReference type="InterPro" id="IPR045034">
    <property type="entry name" value="O-acyltransferase_WSD1-like"/>
</dbReference>
<evidence type="ECO:0000259" key="12">
    <source>
        <dbReference type="Pfam" id="PF06974"/>
    </source>
</evidence>
<evidence type="ECO:0000256" key="7">
    <source>
        <dbReference type="ARBA" id="ARBA00022798"/>
    </source>
</evidence>
<dbReference type="InterPro" id="IPR009721">
    <property type="entry name" value="O-acyltransferase_WSD1_C"/>
</dbReference>
<feature type="domain" description="O-acyltransferase WSD1-like N-terminal" evidence="11">
    <location>
        <begin position="7"/>
        <end position="168"/>
    </location>
</feature>
<accession>A0ABY5PLN4</accession>
<feature type="domain" description="O-acyltransferase WSD1 C-terminal" evidence="12">
    <location>
        <begin position="270"/>
        <end position="413"/>
    </location>
</feature>
<comment type="pathway">
    <text evidence="1">Glycerolipid metabolism; triacylglycerol biosynthesis.</text>
</comment>
<evidence type="ECO:0000313" key="13">
    <source>
        <dbReference type="EMBL" id="UUY05531.1"/>
    </source>
</evidence>
<sequence length="419" mass="44187">MTVVRPLSDEDAAILAIESDRIAGHTCKLLRLGTPPEGGAAALRAQIAARLVDAPELQWRLGEDAGELAWVVEGELDLDHHVRAVPGPLDEPALRAHAASLMASRLDRDRPLWSIDVVECLDDGGAAVFFRIHHALADGSTAMRLGRAVLWDEQAPGASLRSPGTQTRPAQAPQPHFSAALAHEILPGSSAHTPLAGHVGTHRTVATATTDLETVKAIAHARTPHATVNDVVLAAVAGGMRRWLLHHHGPLPSVRVKVPVSLHQPGEDAGNRDSFFAVDLHLAEADPVARLDAIHADADHRKHDGDALALDELLRGLGRRAPALARLVRRWENSARVFALNVSNVPGPKGIVHVLGAPARAMHSLVEVGDHHLLRVAVVSMGGELGFGLCADADAVSDLDVLAAGIEAELAELAAVAGT</sequence>
<dbReference type="PANTHER" id="PTHR31650:SF1">
    <property type="entry name" value="WAX ESTER SYNTHASE_DIACYLGLYCEROL ACYLTRANSFERASE 4-RELATED"/>
    <property type="match status" value="1"/>
</dbReference>
<comment type="similarity">
    <text evidence="3">Belongs to the long-chain O-acyltransferase family.</text>
</comment>
<keyword evidence="7" id="KW-0319">Glycerol metabolism</keyword>
<dbReference type="InterPro" id="IPR023213">
    <property type="entry name" value="CAT-like_dom_sf"/>
</dbReference>
<organism evidence="13 14">
    <name type="scientific">Svornostia abyssi</name>
    <dbReference type="NCBI Taxonomy" id="2898438"/>
    <lineage>
        <taxon>Bacteria</taxon>
        <taxon>Bacillati</taxon>
        <taxon>Actinomycetota</taxon>
        <taxon>Thermoleophilia</taxon>
        <taxon>Solirubrobacterales</taxon>
        <taxon>Baekduiaceae</taxon>
        <taxon>Svornostia</taxon>
    </lineage>
</organism>
<dbReference type="EC" id="2.3.1.20" evidence="4"/>
<evidence type="ECO:0000259" key="11">
    <source>
        <dbReference type="Pfam" id="PF03007"/>
    </source>
</evidence>
<evidence type="ECO:0000256" key="3">
    <source>
        <dbReference type="ARBA" id="ARBA00009587"/>
    </source>
</evidence>
<keyword evidence="9" id="KW-0012">Acyltransferase</keyword>
<evidence type="ECO:0000256" key="5">
    <source>
        <dbReference type="ARBA" id="ARBA00022516"/>
    </source>
</evidence>
<dbReference type="RefSeq" id="WP_353865976.1">
    <property type="nucleotide sequence ID" value="NZ_CP088295.1"/>
</dbReference>
<evidence type="ECO:0000256" key="1">
    <source>
        <dbReference type="ARBA" id="ARBA00004771"/>
    </source>
</evidence>
<evidence type="ECO:0000256" key="9">
    <source>
        <dbReference type="ARBA" id="ARBA00023315"/>
    </source>
</evidence>
<dbReference type="Pfam" id="PF06974">
    <property type="entry name" value="WS_DGAT_C"/>
    <property type="match status" value="1"/>
</dbReference>
<comment type="pathway">
    <text evidence="2">Lipid metabolism.</text>
</comment>
<name>A0ABY5PLN4_9ACTN</name>
<dbReference type="Pfam" id="PF03007">
    <property type="entry name" value="WS_DGAT_cat"/>
    <property type="match status" value="1"/>
</dbReference>
<dbReference type="EMBL" id="CP088295">
    <property type="protein sequence ID" value="UUY05531.1"/>
    <property type="molecule type" value="Genomic_DNA"/>
</dbReference>
<dbReference type="InterPro" id="IPR004255">
    <property type="entry name" value="O-acyltransferase_WSD1_N"/>
</dbReference>
<protein>
    <recommendedName>
        <fullName evidence="4">diacylglycerol O-acyltransferase</fullName>
        <ecNumber evidence="4">2.3.1.20</ecNumber>
    </recommendedName>
</protein>
<keyword evidence="8" id="KW-0443">Lipid metabolism</keyword>
<evidence type="ECO:0000256" key="8">
    <source>
        <dbReference type="ARBA" id="ARBA00023098"/>
    </source>
</evidence>
<evidence type="ECO:0000313" key="14">
    <source>
        <dbReference type="Proteomes" id="UP001058860"/>
    </source>
</evidence>
<evidence type="ECO:0000256" key="10">
    <source>
        <dbReference type="ARBA" id="ARBA00048109"/>
    </source>
</evidence>
<evidence type="ECO:0000256" key="4">
    <source>
        <dbReference type="ARBA" id="ARBA00013244"/>
    </source>
</evidence>
<reference evidence="14" key="1">
    <citation type="submission" date="2021-11" db="EMBL/GenBank/DDBJ databases">
        <title>Cultivation dependent microbiological survey of springs from the worlds oldest radium mine currently devoted to the extraction of radon-saturated water.</title>
        <authorList>
            <person name="Kapinusova G."/>
            <person name="Smrhova T."/>
            <person name="Strejcek M."/>
            <person name="Suman J."/>
            <person name="Jani K."/>
            <person name="Pajer P."/>
            <person name="Uhlik O."/>
        </authorList>
    </citation>
    <scope>NUCLEOTIDE SEQUENCE [LARGE SCALE GENOMIC DNA]</scope>
    <source>
        <strain evidence="14">J379</strain>
    </source>
</reference>
<keyword evidence="14" id="KW-1185">Reference proteome</keyword>